<protein>
    <submittedName>
        <fullName evidence="2">WD repeat protein</fullName>
    </submittedName>
</protein>
<dbReference type="PANTHER" id="PTHR45589">
    <property type="entry name" value="WD REPEAT DOMAIN 62, ISOFORM G"/>
    <property type="match status" value="1"/>
</dbReference>
<feature type="compositionally biased region" description="Polar residues" evidence="1">
    <location>
        <begin position="1059"/>
        <end position="1069"/>
    </location>
</feature>
<dbReference type="InterPro" id="IPR015943">
    <property type="entry name" value="WD40/YVTN_repeat-like_dom_sf"/>
</dbReference>
<evidence type="ECO:0000313" key="2">
    <source>
        <dbReference type="EMBL" id="KAH8705700.1"/>
    </source>
</evidence>
<feature type="region of interest" description="Disordered" evidence="1">
    <location>
        <begin position="833"/>
        <end position="950"/>
    </location>
</feature>
<proteinExistence type="predicted"/>
<keyword evidence="3" id="KW-1185">Reference proteome</keyword>
<sequence length="1081" mass="117799">MANNSWSAKGKIPGSGASLKITPANSPILRPGTRSPNKPSPHQSTLTLQTVIGTTTATPNGFSSHEPSRTFALCVGSAAILAQVEEDGIVSQRFFRARPTALPINPVVSFYNQPTSPVTPDNRYRSIASRAGAAGGFTPTGDWTDGSTSRTWTSRERIKAVTSVAISPNGRFLAVGETGYNPRVLIFSAAADASRDIPLTILTEHSFGVRSLAFSSDSQYLATLGDMNDGFLFVWAVNLRSGAAKLHSVNKCTSFIRDMCWMGQTLITAGIRHVKVWRLDARPGSPSKLRPSAEPYVNSPSTSPKALAGRNCLLGPLGEHTFTCIASVSDCEAVLCTDSGAVCFLDDTEDAQRLSVVQYVPFGLTSVTCDSETGVVWLAGRGRKIFKLDLGYIRESTKTRSPTPSTTNEVNSPKGKTPTLISMAYLSTHIVTVDSTRAIHVCPVETFGSEDEDSLKQSLMPAHREPILGVRPLKDPNPYKADFFTWSCEGSVNFWNVEGKCQASNKVEIEQLSTGEDEAANELKVLRVTEDFNAFVSGDRYGVLRILATNPWRCINEVRAHGSEVTDIVVQSVSGLCLIASSGRDRMVQLFKKTEQTFELIQTMDDHVGAVGGLLFMNDGERLLSCSADRTVIVREKASRGADGSTTIAYLMSKVITLKVSPISMTLAPDDPDTLVLSTIDRHIQRFDVSLGRHIHSFKASDPDAIDAVVMGSLTVASEIPAQSPRLLVGVSTTDKSIRVYDFERDTLLTKEFGHSEGVSDVIILEGKKRDSTNEICRTLVSTGLDGVIMIWSLSVQQQQVQELSQVNIREEEETPVKELTAAKPPLRRILSRSELAGFRQDSPLGTPTPIRESSPPRIRKKTSRYSLAPPIPKNGSLRGDSPPPLPNLRRSPMPSFDPRRSPSPPSPKTKLSNGVGHRSSMTNLRRPSIDFRSSSLRTKSTGPSEFGSLNMSTEQACRTLRAYRKKLQGAGENPRCAKELERELQLTIHALNERAKRNSSSPDTENDSSEKENHNTSNHNHNNSANSNNNMLNMEKRPVAGTTPNKTPRLARRVPSTPLLSRTGPSKASRSRSWDADGEG</sequence>
<dbReference type="GeneID" id="70243160"/>
<dbReference type="SMART" id="SM00320">
    <property type="entry name" value="WD40"/>
    <property type="match status" value="7"/>
</dbReference>
<name>A0AAD4Q1J0_9EURO</name>
<dbReference type="Gene3D" id="2.130.10.10">
    <property type="entry name" value="YVTN repeat-like/Quinoprotein amine dehydrogenase"/>
    <property type="match status" value="3"/>
</dbReference>
<feature type="compositionally biased region" description="Polar residues" evidence="1">
    <location>
        <begin position="920"/>
        <end position="950"/>
    </location>
</feature>
<reference evidence="2" key="1">
    <citation type="submission" date="2021-12" db="EMBL/GenBank/DDBJ databases">
        <title>Convergent genome expansion in fungi linked to evolution of root-endophyte symbiosis.</title>
        <authorList>
            <consortium name="DOE Joint Genome Institute"/>
            <person name="Ke Y.-H."/>
            <person name="Bonito G."/>
            <person name="Liao H.-L."/>
            <person name="Looney B."/>
            <person name="Rojas-Flechas A."/>
            <person name="Nash J."/>
            <person name="Hameed K."/>
            <person name="Schadt C."/>
            <person name="Martin F."/>
            <person name="Crous P.W."/>
            <person name="Miettinen O."/>
            <person name="Magnuson J.K."/>
            <person name="Labbe J."/>
            <person name="Jacobson D."/>
            <person name="Doktycz M.J."/>
            <person name="Veneault-Fourrey C."/>
            <person name="Kuo A."/>
            <person name="Mondo S."/>
            <person name="Calhoun S."/>
            <person name="Riley R."/>
            <person name="Ohm R."/>
            <person name="LaButti K."/>
            <person name="Andreopoulos B."/>
            <person name="Pangilinan J."/>
            <person name="Nolan M."/>
            <person name="Tritt A."/>
            <person name="Clum A."/>
            <person name="Lipzen A."/>
            <person name="Daum C."/>
            <person name="Barry K."/>
            <person name="Grigoriev I.V."/>
            <person name="Vilgalys R."/>
        </authorList>
    </citation>
    <scope>NUCLEOTIDE SEQUENCE</scope>
    <source>
        <strain evidence="2">PMI_201</strain>
    </source>
</reference>
<dbReference type="EMBL" id="JAJTJA010000001">
    <property type="protein sequence ID" value="KAH8705700.1"/>
    <property type="molecule type" value="Genomic_DNA"/>
</dbReference>
<dbReference type="InterPro" id="IPR011047">
    <property type="entry name" value="Quinoprotein_ADH-like_sf"/>
</dbReference>
<gene>
    <name evidence="2" type="ORF">BGW36DRAFT_333037</name>
</gene>
<dbReference type="RefSeq" id="XP_046078321.1">
    <property type="nucleotide sequence ID" value="XM_046212873.1"/>
</dbReference>
<dbReference type="AlphaFoldDB" id="A0AAD4Q1J0"/>
<feature type="region of interest" description="Disordered" evidence="1">
    <location>
        <begin position="1"/>
        <end position="45"/>
    </location>
</feature>
<evidence type="ECO:0000256" key="1">
    <source>
        <dbReference type="SAM" id="MobiDB-lite"/>
    </source>
</evidence>
<dbReference type="SUPFAM" id="SSF50998">
    <property type="entry name" value="Quinoprotein alcohol dehydrogenase-like"/>
    <property type="match status" value="1"/>
</dbReference>
<feature type="compositionally biased region" description="Low complexity" evidence="1">
    <location>
        <begin position="1016"/>
        <end position="1031"/>
    </location>
</feature>
<dbReference type="Proteomes" id="UP001201262">
    <property type="component" value="Unassembled WGS sequence"/>
</dbReference>
<accession>A0AAD4Q1J0</accession>
<feature type="compositionally biased region" description="Polar residues" evidence="1">
    <location>
        <begin position="34"/>
        <end position="44"/>
    </location>
</feature>
<feature type="compositionally biased region" description="Low complexity" evidence="1">
    <location>
        <begin position="888"/>
        <end position="897"/>
    </location>
</feature>
<dbReference type="InterPro" id="IPR001680">
    <property type="entry name" value="WD40_rpt"/>
</dbReference>
<feature type="region of interest" description="Disordered" evidence="1">
    <location>
        <begin position="992"/>
        <end position="1081"/>
    </location>
</feature>
<dbReference type="InterPro" id="IPR052779">
    <property type="entry name" value="WDR62"/>
</dbReference>
<dbReference type="PANTHER" id="PTHR45589:SF1">
    <property type="entry name" value="WD REPEAT DOMAIN 62, ISOFORM G"/>
    <property type="match status" value="1"/>
</dbReference>
<comment type="caution">
    <text evidence="2">The sequence shown here is derived from an EMBL/GenBank/DDBJ whole genome shotgun (WGS) entry which is preliminary data.</text>
</comment>
<evidence type="ECO:0000313" key="3">
    <source>
        <dbReference type="Proteomes" id="UP001201262"/>
    </source>
</evidence>
<dbReference type="SUPFAM" id="SSF82171">
    <property type="entry name" value="DPP6 N-terminal domain-like"/>
    <property type="match status" value="1"/>
</dbReference>
<organism evidence="2 3">
    <name type="scientific">Talaromyces proteolyticus</name>
    <dbReference type="NCBI Taxonomy" id="1131652"/>
    <lineage>
        <taxon>Eukaryota</taxon>
        <taxon>Fungi</taxon>
        <taxon>Dikarya</taxon>
        <taxon>Ascomycota</taxon>
        <taxon>Pezizomycotina</taxon>
        <taxon>Eurotiomycetes</taxon>
        <taxon>Eurotiomycetidae</taxon>
        <taxon>Eurotiales</taxon>
        <taxon>Trichocomaceae</taxon>
        <taxon>Talaromyces</taxon>
        <taxon>Talaromyces sect. Bacilispori</taxon>
    </lineage>
</organism>
<dbReference type="Pfam" id="PF00400">
    <property type="entry name" value="WD40"/>
    <property type="match status" value="2"/>
</dbReference>